<accession>A0AC34QF41</accession>
<dbReference type="WBParaSite" id="JU765_v2.g15606.t1">
    <property type="protein sequence ID" value="JU765_v2.g15606.t1"/>
    <property type="gene ID" value="JU765_v2.g15606"/>
</dbReference>
<dbReference type="Proteomes" id="UP000887576">
    <property type="component" value="Unplaced"/>
</dbReference>
<organism evidence="1 2">
    <name type="scientific">Panagrolaimus sp. JU765</name>
    <dbReference type="NCBI Taxonomy" id="591449"/>
    <lineage>
        <taxon>Eukaryota</taxon>
        <taxon>Metazoa</taxon>
        <taxon>Ecdysozoa</taxon>
        <taxon>Nematoda</taxon>
        <taxon>Chromadorea</taxon>
        <taxon>Rhabditida</taxon>
        <taxon>Tylenchina</taxon>
        <taxon>Panagrolaimomorpha</taxon>
        <taxon>Panagrolaimoidea</taxon>
        <taxon>Panagrolaimidae</taxon>
        <taxon>Panagrolaimus</taxon>
    </lineage>
</organism>
<protein>
    <submittedName>
        <fullName evidence="2">ABC-2 type transporter transmembrane domain-containing protein</fullName>
    </submittedName>
</protein>
<evidence type="ECO:0000313" key="2">
    <source>
        <dbReference type="WBParaSite" id="JU765_v2.g15606.t1"/>
    </source>
</evidence>
<name>A0AC34QF41_9BILA</name>
<evidence type="ECO:0000313" key="1">
    <source>
        <dbReference type="Proteomes" id="UP000887576"/>
    </source>
</evidence>
<proteinExistence type="predicted"/>
<reference evidence="2" key="1">
    <citation type="submission" date="2022-11" db="UniProtKB">
        <authorList>
            <consortium name="WormBaseParasite"/>
        </authorList>
    </citation>
    <scope>IDENTIFICATION</scope>
</reference>
<sequence length="92" mass="10767">MRDPVVLHVRVFQTVVIALTMGAIYFDTQISQRTVMNVNGALFQVIMNMNFMFQFTTVHMFCDELPTFLREHQANLYRVFPYFLAKNLAEAI</sequence>